<name>A0A0D7BN34_9AGAR</name>
<evidence type="ECO:0000313" key="2">
    <source>
        <dbReference type="Proteomes" id="UP000054007"/>
    </source>
</evidence>
<dbReference type="EMBL" id="KN880452">
    <property type="protein sequence ID" value="KIY71584.1"/>
    <property type="molecule type" value="Genomic_DNA"/>
</dbReference>
<gene>
    <name evidence="1" type="ORF">CYLTODRAFT_441114</name>
</gene>
<evidence type="ECO:0000313" key="1">
    <source>
        <dbReference type="EMBL" id="KIY71584.1"/>
    </source>
</evidence>
<sequence length="157" mass="17668">MIVSPPKNTEDTSISFTNGPIGVVLSAWSVRADSLVDPDPKVPGHTPITVIASENAPKFDIREPNQALRFATFLLHLRHIHAPRLAKRFDEARAEFMKRWDNNDPSLKWTMQGTDDEHAVRFTKEMEGRKALPNLFPPKTQIPIYKKSPLSERAGSA</sequence>
<protein>
    <submittedName>
        <fullName evidence="1">Uncharacterized protein</fullName>
    </submittedName>
</protein>
<dbReference type="OrthoDB" id="2919059at2759"/>
<dbReference type="AlphaFoldDB" id="A0A0D7BN34"/>
<accession>A0A0D7BN34</accession>
<keyword evidence="2" id="KW-1185">Reference proteome</keyword>
<proteinExistence type="predicted"/>
<organism evidence="1 2">
    <name type="scientific">Cylindrobasidium torrendii FP15055 ss-10</name>
    <dbReference type="NCBI Taxonomy" id="1314674"/>
    <lineage>
        <taxon>Eukaryota</taxon>
        <taxon>Fungi</taxon>
        <taxon>Dikarya</taxon>
        <taxon>Basidiomycota</taxon>
        <taxon>Agaricomycotina</taxon>
        <taxon>Agaricomycetes</taxon>
        <taxon>Agaricomycetidae</taxon>
        <taxon>Agaricales</taxon>
        <taxon>Marasmiineae</taxon>
        <taxon>Physalacriaceae</taxon>
        <taxon>Cylindrobasidium</taxon>
    </lineage>
</organism>
<reference evidence="1 2" key="1">
    <citation type="journal article" date="2015" name="Fungal Genet. Biol.">
        <title>Evolution of novel wood decay mechanisms in Agaricales revealed by the genome sequences of Fistulina hepatica and Cylindrobasidium torrendii.</title>
        <authorList>
            <person name="Floudas D."/>
            <person name="Held B.W."/>
            <person name="Riley R."/>
            <person name="Nagy L.G."/>
            <person name="Koehler G."/>
            <person name="Ransdell A.S."/>
            <person name="Younus H."/>
            <person name="Chow J."/>
            <person name="Chiniquy J."/>
            <person name="Lipzen A."/>
            <person name="Tritt A."/>
            <person name="Sun H."/>
            <person name="Haridas S."/>
            <person name="LaButti K."/>
            <person name="Ohm R.A."/>
            <person name="Kues U."/>
            <person name="Blanchette R.A."/>
            <person name="Grigoriev I.V."/>
            <person name="Minto R.E."/>
            <person name="Hibbett D.S."/>
        </authorList>
    </citation>
    <scope>NUCLEOTIDE SEQUENCE [LARGE SCALE GENOMIC DNA]</scope>
    <source>
        <strain evidence="1 2">FP15055 ss-10</strain>
    </source>
</reference>
<dbReference type="Proteomes" id="UP000054007">
    <property type="component" value="Unassembled WGS sequence"/>
</dbReference>